<organism evidence="2 3">
    <name type="scientific">Candidatus Woesebacteria bacterium GW2011_GWA1_39_8</name>
    <dbReference type="NCBI Taxonomy" id="1618552"/>
    <lineage>
        <taxon>Bacteria</taxon>
        <taxon>Candidatus Woeseibacteriota</taxon>
    </lineage>
</organism>
<dbReference type="AlphaFoldDB" id="A0A0G0PU57"/>
<proteinExistence type="predicted"/>
<keyword evidence="1" id="KW-0472">Membrane</keyword>
<dbReference type="NCBIfam" id="TIGR02532">
    <property type="entry name" value="IV_pilin_GFxxxE"/>
    <property type="match status" value="1"/>
</dbReference>
<feature type="transmembrane region" description="Helical" evidence="1">
    <location>
        <begin position="27"/>
        <end position="48"/>
    </location>
</feature>
<dbReference type="InterPro" id="IPR045584">
    <property type="entry name" value="Pilin-like"/>
</dbReference>
<accession>A0A0G0PU57</accession>
<name>A0A0G0PU57_9BACT</name>
<comment type="caution">
    <text evidence="2">The sequence shown here is derived from an EMBL/GenBank/DDBJ whole genome shotgun (WGS) entry which is preliminary data.</text>
</comment>
<keyword evidence="1" id="KW-1133">Transmembrane helix</keyword>
<evidence type="ECO:0000313" key="2">
    <source>
        <dbReference type="EMBL" id="KKR28616.1"/>
    </source>
</evidence>
<dbReference type="InterPro" id="IPR012902">
    <property type="entry name" value="N_methyl_site"/>
</dbReference>
<dbReference type="SUPFAM" id="SSF54523">
    <property type="entry name" value="Pili subunits"/>
    <property type="match status" value="1"/>
</dbReference>
<evidence type="ECO:0000256" key="1">
    <source>
        <dbReference type="SAM" id="Phobius"/>
    </source>
</evidence>
<dbReference type="EMBL" id="LBXL01000045">
    <property type="protein sequence ID" value="KKR28616.1"/>
    <property type="molecule type" value="Genomic_DNA"/>
</dbReference>
<dbReference type="Gene3D" id="3.30.700.10">
    <property type="entry name" value="Glycoprotein, Type 4 Pilin"/>
    <property type="match status" value="1"/>
</dbReference>
<protein>
    <submittedName>
        <fullName evidence="2">Type 4 fimbrial biogenesis protein FimU</fullName>
    </submittedName>
</protein>
<dbReference type="Pfam" id="PF07963">
    <property type="entry name" value="N_methyl"/>
    <property type="match status" value="1"/>
</dbReference>
<keyword evidence="1" id="KW-0812">Transmembrane</keyword>
<gene>
    <name evidence="2" type="ORF">UT61_C0045G0002</name>
</gene>
<evidence type="ECO:0000313" key="3">
    <source>
        <dbReference type="Proteomes" id="UP000034793"/>
    </source>
</evidence>
<sequence length="204" mass="21920">MQNILPKFQSSENTASTLVYRDKTNGYTLIELLFVMVVMVILFSVGYANYRSYSIRKQVQSVADQIKSTLRYAQESALSGRLPTGCTNFTGYALEFDEVNGIYQVGAYCNGVLDTTSGFYKTTTVSLPISFDVKPYSGGSPEVLFKPLTGGASFPSGSSSTIRVGDNRQVSGGAICATQPWTAGCVITFGNQITITVTSGGEIN</sequence>
<dbReference type="Proteomes" id="UP000034793">
    <property type="component" value="Unassembled WGS sequence"/>
</dbReference>
<reference evidence="2 3" key="1">
    <citation type="journal article" date="2015" name="Nature">
        <title>rRNA introns, odd ribosomes, and small enigmatic genomes across a large radiation of phyla.</title>
        <authorList>
            <person name="Brown C.T."/>
            <person name="Hug L.A."/>
            <person name="Thomas B.C."/>
            <person name="Sharon I."/>
            <person name="Castelle C.J."/>
            <person name="Singh A."/>
            <person name="Wilkins M.J."/>
            <person name="Williams K.H."/>
            <person name="Banfield J.F."/>
        </authorList>
    </citation>
    <scope>NUCLEOTIDE SEQUENCE [LARGE SCALE GENOMIC DNA]</scope>
</reference>